<protein>
    <submittedName>
        <fullName evidence="1">Uncharacterized protein</fullName>
    </submittedName>
</protein>
<organism evidence="1 2">
    <name type="scientific">Aromatoleum petrolei</name>
    <dbReference type="NCBI Taxonomy" id="76116"/>
    <lineage>
        <taxon>Bacteria</taxon>
        <taxon>Pseudomonadati</taxon>
        <taxon>Pseudomonadota</taxon>
        <taxon>Betaproteobacteria</taxon>
        <taxon>Rhodocyclales</taxon>
        <taxon>Rhodocyclaceae</taxon>
        <taxon>Aromatoleum</taxon>
    </lineage>
</organism>
<sequence>MEWEFTAEQVVKGDVDYGLEQFRRDLGEEVRLNVASADELQQLCAYNLIYDMCYALATDRKLDEFLATYAYDPPSCQLLREVEPLMSGNVVMLGAILQRMIMDGVEAGMSLERAIDEAAARHQAAVAVAA</sequence>
<evidence type="ECO:0000313" key="1">
    <source>
        <dbReference type="EMBL" id="NMF89073.1"/>
    </source>
</evidence>
<dbReference type="EMBL" id="WTVR01000019">
    <property type="protein sequence ID" value="NMF89073.1"/>
    <property type="molecule type" value="Genomic_DNA"/>
</dbReference>
<reference evidence="1 2" key="1">
    <citation type="submission" date="2019-12" db="EMBL/GenBank/DDBJ databases">
        <title>Comparative genomics gives insights into the taxonomy of the Azoarcus-Aromatoleum group and reveals separate origins of nif in the plant-associated Azoarcus and non-plant-associated Aromatoleum sub-groups.</title>
        <authorList>
            <person name="Lafos M."/>
            <person name="Maluk M."/>
            <person name="Batista M."/>
            <person name="Junghare M."/>
            <person name="Carmona M."/>
            <person name="Faoro H."/>
            <person name="Cruz L.M."/>
            <person name="Battistoni F."/>
            <person name="De Souza E."/>
            <person name="Pedrosa F."/>
            <person name="Chen W.-M."/>
            <person name="Poole P.S."/>
            <person name="Dixon R.A."/>
            <person name="James E.K."/>
        </authorList>
    </citation>
    <scope>NUCLEOTIDE SEQUENCE [LARGE SCALE GENOMIC DNA]</scope>
    <source>
        <strain evidence="1 2">ToN1</strain>
    </source>
</reference>
<accession>A0ABX1MMS3</accession>
<gene>
    <name evidence="1" type="ORF">GPA26_11370</name>
</gene>
<proteinExistence type="predicted"/>
<name>A0ABX1MMS3_9RHOO</name>
<dbReference type="Proteomes" id="UP000652074">
    <property type="component" value="Unassembled WGS sequence"/>
</dbReference>
<dbReference type="RefSeq" id="WP_169206453.1">
    <property type="nucleotide sequence ID" value="NZ_CP059560.1"/>
</dbReference>
<keyword evidence="2" id="KW-1185">Reference proteome</keyword>
<evidence type="ECO:0000313" key="2">
    <source>
        <dbReference type="Proteomes" id="UP000652074"/>
    </source>
</evidence>
<comment type="caution">
    <text evidence="1">The sequence shown here is derived from an EMBL/GenBank/DDBJ whole genome shotgun (WGS) entry which is preliminary data.</text>
</comment>